<sequence length="72" mass="8573">MQTAMFIECSSSDLNLSIWGIKTHVLEIWIRFMKRFHWFKQISSNGKLERWLSLGEYKRAISWSKYLVSSGD</sequence>
<proteinExistence type="predicted"/>
<dbReference type="OrthoDB" id="1699101at2759"/>
<evidence type="ECO:0000313" key="1">
    <source>
        <dbReference type="EMBL" id="GFZ00635.1"/>
    </source>
</evidence>
<dbReference type="AlphaFoldDB" id="A0A7J0FPJ6"/>
<keyword evidence="2" id="KW-1185">Reference proteome</keyword>
<comment type="caution">
    <text evidence="1">The sequence shown here is derived from an EMBL/GenBank/DDBJ whole genome shotgun (WGS) entry which is preliminary data.</text>
</comment>
<name>A0A7J0FPJ6_9ERIC</name>
<organism evidence="1 2">
    <name type="scientific">Actinidia rufa</name>
    <dbReference type="NCBI Taxonomy" id="165716"/>
    <lineage>
        <taxon>Eukaryota</taxon>
        <taxon>Viridiplantae</taxon>
        <taxon>Streptophyta</taxon>
        <taxon>Embryophyta</taxon>
        <taxon>Tracheophyta</taxon>
        <taxon>Spermatophyta</taxon>
        <taxon>Magnoliopsida</taxon>
        <taxon>eudicotyledons</taxon>
        <taxon>Gunneridae</taxon>
        <taxon>Pentapetalae</taxon>
        <taxon>asterids</taxon>
        <taxon>Ericales</taxon>
        <taxon>Actinidiaceae</taxon>
        <taxon>Actinidia</taxon>
    </lineage>
</organism>
<evidence type="ECO:0000313" key="2">
    <source>
        <dbReference type="Proteomes" id="UP000585474"/>
    </source>
</evidence>
<gene>
    <name evidence="1" type="ORF">Acr_14g0002700</name>
</gene>
<reference evidence="1 2" key="1">
    <citation type="submission" date="2019-07" db="EMBL/GenBank/DDBJ databases">
        <title>De Novo Assembly of kiwifruit Actinidia rufa.</title>
        <authorList>
            <person name="Sugita-Konishi S."/>
            <person name="Sato K."/>
            <person name="Mori E."/>
            <person name="Abe Y."/>
            <person name="Kisaki G."/>
            <person name="Hamano K."/>
            <person name="Suezawa K."/>
            <person name="Otani M."/>
            <person name="Fukuda T."/>
            <person name="Manabe T."/>
            <person name="Gomi K."/>
            <person name="Tabuchi M."/>
            <person name="Akimitsu K."/>
            <person name="Kataoka I."/>
        </authorList>
    </citation>
    <scope>NUCLEOTIDE SEQUENCE [LARGE SCALE GENOMIC DNA]</scope>
    <source>
        <strain evidence="2">cv. Fuchu</strain>
    </source>
</reference>
<protein>
    <submittedName>
        <fullName evidence="1">Uncharacterized protein</fullName>
    </submittedName>
</protein>
<accession>A0A7J0FPJ6</accession>
<dbReference type="Proteomes" id="UP000585474">
    <property type="component" value="Unassembled WGS sequence"/>
</dbReference>
<dbReference type="EMBL" id="BJWL01000014">
    <property type="protein sequence ID" value="GFZ00635.1"/>
    <property type="molecule type" value="Genomic_DNA"/>
</dbReference>